<dbReference type="CDD" id="cd00067">
    <property type="entry name" value="GAL4"/>
    <property type="match status" value="1"/>
</dbReference>
<keyword evidence="3" id="KW-0805">Transcription regulation</keyword>
<evidence type="ECO:0000256" key="3">
    <source>
        <dbReference type="ARBA" id="ARBA00023015"/>
    </source>
</evidence>
<dbReference type="SUPFAM" id="SSF57701">
    <property type="entry name" value="Zn2/Cys6 DNA-binding domain"/>
    <property type="match status" value="1"/>
</dbReference>
<dbReference type="InterPro" id="IPR007219">
    <property type="entry name" value="XnlR_reg_dom"/>
</dbReference>
<keyword evidence="5" id="KW-0539">Nucleus</keyword>
<evidence type="ECO:0000256" key="2">
    <source>
        <dbReference type="ARBA" id="ARBA00022723"/>
    </source>
</evidence>
<evidence type="ECO:0000256" key="5">
    <source>
        <dbReference type="ARBA" id="ARBA00023242"/>
    </source>
</evidence>
<dbReference type="AlphaFoldDB" id="A0A8H7CLB7"/>
<dbReference type="GO" id="GO:0008270">
    <property type="term" value="F:zinc ion binding"/>
    <property type="evidence" value="ECO:0007669"/>
    <property type="project" value="InterPro"/>
</dbReference>
<dbReference type="Pfam" id="PF04082">
    <property type="entry name" value="Fungal_trans"/>
    <property type="match status" value="1"/>
</dbReference>
<dbReference type="PROSITE" id="PS50048">
    <property type="entry name" value="ZN2_CY6_FUNGAL_2"/>
    <property type="match status" value="1"/>
</dbReference>
<dbReference type="InterPro" id="IPR050815">
    <property type="entry name" value="TF_fung"/>
</dbReference>
<dbReference type="PANTHER" id="PTHR47338">
    <property type="entry name" value="ZN(II)2CYS6 TRANSCRIPTION FACTOR (EUROFUNG)-RELATED"/>
    <property type="match status" value="1"/>
</dbReference>
<evidence type="ECO:0000256" key="1">
    <source>
        <dbReference type="ARBA" id="ARBA00004123"/>
    </source>
</evidence>
<protein>
    <submittedName>
        <fullName evidence="7">Zn(2)-C6 fungal-type domain-containing protein</fullName>
    </submittedName>
</protein>
<dbReference type="InterPro" id="IPR001138">
    <property type="entry name" value="Zn2Cys6_DnaBD"/>
</dbReference>
<evidence type="ECO:0000256" key="4">
    <source>
        <dbReference type="ARBA" id="ARBA00023163"/>
    </source>
</evidence>
<comment type="caution">
    <text evidence="7">The sequence shown here is derived from an EMBL/GenBank/DDBJ whole genome shotgun (WGS) entry which is preliminary data.</text>
</comment>
<comment type="subcellular location">
    <subcellularLocation>
        <location evidence="1">Nucleus</location>
    </subcellularLocation>
</comment>
<dbReference type="GO" id="GO:0000981">
    <property type="term" value="F:DNA-binding transcription factor activity, RNA polymerase II-specific"/>
    <property type="evidence" value="ECO:0007669"/>
    <property type="project" value="InterPro"/>
</dbReference>
<dbReference type="GO" id="GO:0003677">
    <property type="term" value="F:DNA binding"/>
    <property type="evidence" value="ECO:0007669"/>
    <property type="project" value="InterPro"/>
</dbReference>
<evidence type="ECO:0000259" key="6">
    <source>
        <dbReference type="PROSITE" id="PS50048"/>
    </source>
</evidence>
<proteinExistence type="predicted"/>
<dbReference type="InterPro" id="IPR036864">
    <property type="entry name" value="Zn2-C6_fun-type_DNA-bd_sf"/>
</dbReference>
<dbReference type="GO" id="GO:0005634">
    <property type="term" value="C:nucleus"/>
    <property type="evidence" value="ECO:0007669"/>
    <property type="project" value="UniProtKB-SubCell"/>
</dbReference>
<sequence length="548" mass="61014">MNQQVSFPADSRQTLQKGRACVNCRRRKVKCDGAKPLCGPCATCPSAFSDCEYTANGRSHSQILEEQISILQTRIEELERPDQPRSFVSLSKPIINRQPFSPSSPTNTIGLGPLLSQFHLQQKMSICPNHPSAQSMPTELPFFVLQALVHNFLHSASCFGFFLDTQAFHDAVTSRHGRRLPPVLMNVMYLWGVHLSKDDRITAYEPAFLVHALRSTAGSLSGTHPRTILHSIQASVLLAYYFIRNGRVLESQYHIAAAMSIALSAGLHRIRSPRGERPQEFGEERPPPLCSTAVEGERISAWWSVLTLNNCHGSPSNVSYGECGLRIDTPWPLDMRDYVEHPHLLPSQSSETVTKFLADVPDNARGDTALHAKASILFEEAMRISSRGDKRDYLHDIDILDNRIDALTASLPPIRSKRMLVVHSLCHGATIQLHRPFAKERMCSFLKALAAARVIVHTITRTDVPKLGLVDPVLALLWSSACFALNAGISRRQGNPKSCYSEAEVSDGVEVVIRAMEVFAPHCRLMNEKLNAVRRAYFEGPKARKDSE</sequence>
<reference evidence="7" key="1">
    <citation type="submission" date="2020-05" db="EMBL/GenBank/DDBJ databases">
        <title>Mycena genomes resolve the evolution of fungal bioluminescence.</title>
        <authorList>
            <person name="Tsai I.J."/>
        </authorList>
    </citation>
    <scope>NUCLEOTIDE SEQUENCE</scope>
    <source>
        <strain evidence="7">160909Yilan</strain>
    </source>
</reference>
<dbReference type="OrthoDB" id="2309723at2759"/>
<dbReference type="SMART" id="SM00066">
    <property type="entry name" value="GAL4"/>
    <property type="match status" value="1"/>
</dbReference>
<organism evidence="7 8">
    <name type="scientific">Mycena sanguinolenta</name>
    <dbReference type="NCBI Taxonomy" id="230812"/>
    <lineage>
        <taxon>Eukaryota</taxon>
        <taxon>Fungi</taxon>
        <taxon>Dikarya</taxon>
        <taxon>Basidiomycota</taxon>
        <taxon>Agaricomycotina</taxon>
        <taxon>Agaricomycetes</taxon>
        <taxon>Agaricomycetidae</taxon>
        <taxon>Agaricales</taxon>
        <taxon>Marasmiineae</taxon>
        <taxon>Mycenaceae</taxon>
        <taxon>Mycena</taxon>
    </lineage>
</organism>
<dbReference type="GO" id="GO:0006351">
    <property type="term" value="P:DNA-templated transcription"/>
    <property type="evidence" value="ECO:0007669"/>
    <property type="project" value="InterPro"/>
</dbReference>
<evidence type="ECO:0000313" key="8">
    <source>
        <dbReference type="Proteomes" id="UP000623467"/>
    </source>
</evidence>
<keyword evidence="2" id="KW-0479">Metal-binding</keyword>
<dbReference type="Gene3D" id="4.10.240.10">
    <property type="entry name" value="Zn(2)-C6 fungal-type DNA-binding domain"/>
    <property type="match status" value="1"/>
</dbReference>
<dbReference type="Proteomes" id="UP000623467">
    <property type="component" value="Unassembled WGS sequence"/>
</dbReference>
<feature type="domain" description="Zn(2)-C6 fungal-type" evidence="6">
    <location>
        <begin position="20"/>
        <end position="53"/>
    </location>
</feature>
<dbReference type="EMBL" id="JACAZH010000026">
    <property type="protein sequence ID" value="KAF7341875.1"/>
    <property type="molecule type" value="Genomic_DNA"/>
</dbReference>
<evidence type="ECO:0000313" key="7">
    <source>
        <dbReference type="EMBL" id="KAF7341875.1"/>
    </source>
</evidence>
<dbReference type="Pfam" id="PF00172">
    <property type="entry name" value="Zn_clus"/>
    <property type="match status" value="1"/>
</dbReference>
<accession>A0A8H7CLB7</accession>
<keyword evidence="4" id="KW-0804">Transcription</keyword>
<dbReference type="PROSITE" id="PS00463">
    <property type="entry name" value="ZN2_CY6_FUNGAL_1"/>
    <property type="match status" value="1"/>
</dbReference>
<gene>
    <name evidence="7" type="ORF">MSAN_02043100</name>
</gene>
<keyword evidence="8" id="KW-1185">Reference proteome</keyword>
<dbReference type="CDD" id="cd12148">
    <property type="entry name" value="fungal_TF_MHR"/>
    <property type="match status" value="1"/>
</dbReference>
<name>A0A8H7CLB7_9AGAR</name>
<dbReference type="PANTHER" id="PTHR47338:SF29">
    <property type="entry name" value="ZN(2)-C6 FUNGAL-TYPE DOMAIN-CONTAINING PROTEIN"/>
    <property type="match status" value="1"/>
</dbReference>